<accession>A0ABW4WT81</accession>
<keyword evidence="2" id="KW-1185">Reference proteome</keyword>
<dbReference type="Gene3D" id="3.20.20.140">
    <property type="entry name" value="Metal-dependent hydrolases"/>
    <property type="match status" value="1"/>
</dbReference>
<dbReference type="InterPro" id="IPR052018">
    <property type="entry name" value="PHP_domain"/>
</dbReference>
<evidence type="ECO:0000313" key="1">
    <source>
        <dbReference type="EMBL" id="MFD2065972.1"/>
    </source>
</evidence>
<dbReference type="CDD" id="cd07432">
    <property type="entry name" value="PHP_HisPPase"/>
    <property type="match status" value="1"/>
</dbReference>
<reference evidence="2" key="1">
    <citation type="journal article" date="2019" name="Int. J. Syst. Evol. Microbiol.">
        <title>The Global Catalogue of Microorganisms (GCM) 10K type strain sequencing project: providing services to taxonomists for standard genome sequencing and annotation.</title>
        <authorList>
            <consortium name="The Broad Institute Genomics Platform"/>
            <consortium name="The Broad Institute Genome Sequencing Center for Infectious Disease"/>
            <person name="Wu L."/>
            <person name="Ma J."/>
        </authorList>
    </citation>
    <scope>NUCLEOTIDE SEQUENCE [LARGE SCALE GENOMIC DNA]</scope>
    <source>
        <strain evidence="2">JCM 16545</strain>
    </source>
</reference>
<proteinExistence type="predicted"/>
<organism evidence="1 2">
    <name type="scientific">Pontibacter silvestris</name>
    <dbReference type="NCBI Taxonomy" id="2305183"/>
    <lineage>
        <taxon>Bacteria</taxon>
        <taxon>Pseudomonadati</taxon>
        <taxon>Bacteroidota</taxon>
        <taxon>Cytophagia</taxon>
        <taxon>Cytophagales</taxon>
        <taxon>Hymenobacteraceae</taxon>
        <taxon>Pontibacter</taxon>
    </lineage>
</organism>
<dbReference type="SUPFAM" id="SSF89550">
    <property type="entry name" value="PHP domain-like"/>
    <property type="match status" value="1"/>
</dbReference>
<sequence>MYSGHIPAEDIFKLVYVPFTVPEGISEIRVKEVYSDQGKNVLNLGIYGPEGYELGNSAGFRGWSGGAKTEFFLNAAEASTGYIPGKIKPGTWNTIIYPSTIIPEGIDWQLEVTLITGTDKTPFKITPAVEVVNRQPGWYRGDLHMHTYHSDGKRTQQDLLDEATANGLDFVVSTEHNTNSANLSWGHYKTDKLLVLNGEEVTTTAFGHWNAIGLDAETLIEWRYSPSDNVINTYLKQVHIDNGLAIINHPFYNVERTNSFGFDVDLFDGIEVWNGKWDELDNMAVQWWDSLLRQGKAKIAIAASDSHTPVSLENALGIPQTVINSRALARQEIMAGLRAGKAYLAYNKELTISLTAKSGSSSAGIGDTLATSQGEKVQVRLSIKGAPDAVVTLIGDKGALTTEKVKGNKTELSWQVDSKSTKFLRVEIRTSKGDMVALTNPIWLS</sequence>
<gene>
    <name evidence="1" type="ORF">ACFSKU_03695</name>
</gene>
<dbReference type="RefSeq" id="WP_229962190.1">
    <property type="nucleotide sequence ID" value="NZ_JAJJWI010000019.1"/>
</dbReference>
<dbReference type="EMBL" id="JBHUHV010000014">
    <property type="protein sequence ID" value="MFD2065972.1"/>
    <property type="molecule type" value="Genomic_DNA"/>
</dbReference>
<dbReference type="PANTHER" id="PTHR42924:SF3">
    <property type="entry name" value="POLYMERASE_HISTIDINOL PHOSPHATASE N-TERMINAL DOMAIN-CONTAINING PROTEIN"/>
    <property type="match status" value="1"/>
</dbReference>
<dbReference type="NCBIfam" id="NF038032">
    <property type="entry name" value="CehA_McbA_metalo"/>
    <property type="match status" value="1"/>
</dbReference>
<comment type="caution">
    <text evidence="1">The sequence shown here is derived from an EMBL/GenBank/DDBJ whole genome shotgun (WGS) entry which is preliminary data.</text>
</comment>
<name>A0ABW4WT81_9BACT</name>
<evidence type="ECO:0000313" key="2">
    <source>
        <dbReference type="Proteomes" id="UP001597369"/>
    </source>
</evidence>
<dbReference type="Proteomes" id="UP001597369">
    <property type="component" value="Unassembled WGS sequence"/>
</dbReference>
<protein>
    <submittedName>
        <fullName evidence="1">CehA/McbA family metallohydrolase</fullName>
    </submittedName>
</protein>
<dbReference type="PANTHER" id="PTHR42924">
    <property type="entry name" value="EXONUCLEASE"/>
    <property type="match status" value="1"/>
</dbReference>
<dbReference type="InterPro" id="IPR016195">
    <property type="entry name" value="Pol/histidinol_Pase-like"/>
</dbReference>